<accession>A0ABN5WVV0</accession>
<name>A0ABN5WVV0_9GAMM</name>
<dbReference type="Proteomes" id="UP000289555">
    <property type="component" value="Chromosome"/>
</dbReference>
<proteinExistence type="predicted"/>
<sequence length="123" mass="13557">MSIPVAAVSELYTELNINELDHIVGAGLTPNIPKVLVDRIHAGYPAGTVTSVRSYAFGVSYQYDDIFGDKSNTLTGAFVYVDNTRFQANEAVQGDALKQMLTLALYQWHLKDLSWPNPASLEH</sequence>
<protein>
    <submittedName>
        <fullName evidence="1">Uncharacterized protein</fullName>
    </submittedName>
</protein>
<dbReference type="EMBL" id="AP019416">
    <property type="protein sequence ID" value="BBI51079.1"/>
    <property type="molecule type" value="Genomic_DNA"/>
</dbReference>
<keyword evidence="2" id="KW-1185">Reference proteome</keyword>
<evidence type="ECO:0000313" key="1">
    <source>
        <dbReference type="EMBL" id="BBI51079.1"/>
    </source>
</evidence>
<evidence type="ECO:0000313" key="2">
    <source>
        <dbReference type="Proteomes" id="UP000289555"/>
    </source>
</evidence>
<gene>
    <name evidence="1" type="ORF">HORIV_35000</name>
</gene>
<reference evidence="2" key="1">
    <citation type="journal article" date="2019" name="Microbiol. Resour. Announc.">
        <title>Complete Genome Sequence of Halomonas olivaria, a Moderately Halophilic Bacterium Isolated from Olive Processing Effluents, Obtained by Nanopore Sequencing.</title>
        <authorList>
            <person name="Nagata S."/>
            <person name="Ii K.M."/>
            <person name="Tsukimi T."/>
            <person name="Miura M.C."/>
            <person name="Galipon J."/>
            <person name="Arakawa K."/>
        </authorList>
    </citation>
    <scope>NUCLEOTIDE SEQUENCE [LARGE SCALE GENOMIC DNA]</scope>
    <source>
        <strain evidence="2">TYRC17</strain>
    </source>
</reference>
<organism evidence="1 2">
    <name type="scientific">Vreelandella olivaria</name>
    <dbReference type="NCBI Taxonomy" id="390919"/>
    <lineage>
        <taxon>Bacteria</taxon>
        <taxon>Pseudomonadati</taxon>
        <taxon>Pseudomonadota</taxon>
        <taxon>Gammaproteobacteria</taxon>
        <taxon>Oceanospirillales</taxon>
        <taxon>Halomonadaceae</taxon>
        <taxon>Vreelandella</taxon>
    </lineage>
</organism>